<dbReference type="FunFam" id="1.20.1050.20:FF:000001">
    <property type="entry name" value="Signal transducer and activator of transcription"/>
    <property type="match status" value="1"/>
</dbReference>
<dbReference type="GO" id="GO:0060397">
    <property type="term" value="P:growth hormone receptor signaling pathway via JAK-STAT"/>
    <property type="evidence" value="ECO:0000318"/>
    <property type="project" value="GO_Central"/>
</dbReference>
<comment type="function">
    <text evidence="13">Transcription factor that binds to target promoter sequences and activates transcription upon il6st/gp130 stimulation. Mediates ventralization of embryos, at least in part via inhibition of smad2 signaling. Required for hairy2 to induce dll1/delta1 and promote neural crest cell proliferation and differentiation. Involved in TGFbeta-mediated mesoderm induction in early embryos, acting downstream of map3k7/tak1 and nlk.2.</text>
</comment>
<dbReference type="InterPro" id="IPR015988">
    <property type="entry name" value="STAT_TF_CC"/>
</dbReference>
<evidence type="ECO:0000256" key="3">
    <source>
        <dbReference type="ARBA" id="ARBA00005586"/>
    </source>
</evidence>
<dbReference type="CDD" id="cd16853">
    <property type="entry name" value="STAT3_CCD"/>
    <property type="match status" value="1"/>
</dbReference>
<keyword evidence="8" id="KW-0805">Transcription regulation</keyword>
<accession>A0A8J1LZJ3</accession>
<protein>
    <submittedName>
        <fullName evidence="18">Signal transducer and activator of transcription 3.2-like</fullName>
    </submittedName>
</protein>
<dbReference type="InterPro" id="IPR036860">
    <property type="entry name" value="SH2_dom_sf"/>
</dbReference>
<dbReference type="GO" id="GO:0005634">
    <property type="term" value="C:nucleus"/>
    <property type="evidence" value="ECO:0000318"/>
    <property type="project" value="GO_Central"/>
</dbReference>
<dbReference type="GO" id="GO:0000981">
    <property type="term" value="F:DNA-binding transcription factor activity, RNA polymerase II-specific"/>
    <property type="evidence" value="ECO:0000318"/>
    <property type="project" value="GO_Central"/>
</dbReference>
<dbReference type="SUPFAM" id="SSF48092">
    <property type="entry name" value="Transcription factor STAT-4 N-domain"/>
    <property type="match status" value="2"/>
</dbReference>
<keyword evidence="10" id="KW-0010">Activator</keyword>
<dbReference type="InterPro" id="IPR013799">
    <property type="entry name" value="STAT_TF_prot_interaction"/>
</dbReference>
<name>A0A8J1LZJ3_XENLA</name>
<dbReference type="Pfam" id="PF21354">
    <property type="entry name" value="STAT_linker"/>
    <property type="match status" value="3"/>
</dbReference>
<dbReference type="KEGG" id="xla:108702458"/>
<dbReference type="GO" id="GO:0090575">
    <property type="term" value="C:RNA polymerase II transcription regulator complex"/>
    <property type="evidence" value="ECO:0000318"/>
    <property type="project" value="GO_Central"/>
</dbReference>
<evidence type="ECO:0000256" key="15">
    <source>
        <dbReference type="SAM" id="Coils"/>
    </source>
</evidence>
<keyword evidence="9" id="KW-0238">DNA-binding</keyword>
<dbReference type="Pfam" id="PF00017">
    <property type="entry name" value="SH2"/>
    <property type="match status" value="1"/>
</dbReference>
<evidence type="ECO:0000256" key="6">
    <source>
        <dbReference type="ARBA" id="ARBA00022990"/>
    </source>
</evidence>
<dbReference type="FunFam" id="2.60.40.630:FF:000012">
    <property type="entry name" value="Signal transducer and activator of transcription 3"/>
    <property type="match status" value="2"/>
</dbReference>
<evidence type="ECO:0000256" key="8">
    <source>
        <dbReference type="ARBA" id="ARBA00023015"/>
    </source>
</evidence>
<comment type="similarity">
    <text evidence="3">Belongs to the transcription factor STAT family.</text>
</comment>
<dbReference type="GO" id="GO:0045893">
    <property type="term" value="P:positive regulation of DNA-templated transcription"/>
    <property type="evidence" value="ECO:0007669"/>
    <property type="project" value="UniProtKB-ARBA"/>
</dbReference>
<evidence type="ECO:0000256" key="7">
    <source>
        <dbReference type="ARBA" id="ARBA00022999"/>
    </source>
</evidence>
<keyword evidence="4" id="KW-0963">Cytoplasm</keyword>
<evidence type="ECO:0000256" key="12">
    <source>
        <dbReference type="ARBA" id="ARBA00023242"/>
    </source>
</evidence>
<keyword evidence="6" id="KW-0007">Acetylation</keyword>
<evidence type="ECO:0000256" key="10">
    <source>
        <dbReference type="ARBA" id="ARBA00023159"/>
    </source>
</evidence>
<dbReference type="InterPro" id="IPR008967">
    <property type="entry name" value="p53-like_TF_DNA-bd_sf"/>
</dbReference>
<dbReference type="SUPFAM" id="SSF55550">
    <property type="entry name" value="SH2 domain"/>
    <property type="match status" value="1"/>
</dbReference>
<evidence type="ECO:0000256" key="5">
    <source>
        <dbReference type="ARBA" id="ARBA00022553"/>
    </source>
</evidence>
<dbReference type="Gene3D" id="1.20.1050.20">
    <property type="entry name" value="STAT transcription factor, all-alpha domain"/>
    <property type="match status" value="2"/>
</dbReference>
<evidence type="ECO:0000256" key="4">
    <source>
        <dbReference type="ARBA" id="ARBA00022490"/>
    </source>
</evidence>
<dbReference type="InterPro" id="IPR036535">
    <property type="entry name" value="STAT_N_sf"/>
</dbReference>
<keyword evidence="15" id="KW-0175">Coiled coil</keyword>
<dbReference type="Pfam" id="PF02865">
    <property type="entry name" value="STAT_int"/>
    <property type="match status" value="2"/>
</dbReference>
<dbReference type="InterPro" id="IPR013800">
    <property type="entry name" value="STAT_TF_alpha"/>
</dbReference>
<keyword evidence="5" id="KW-0597">Phosphoprotein</keyword>
<sequence length="1495" mass="171464">MAQWNQFQQLDTRYLEQLHQLYSDSFPMELRQFLAPWIESQDWAFAASKESHATLVFHNLLGEIEQQYRRFLQESNVLYQHNLRRIKQFLQSRYLEKPMEIARIVARCLWEEGRLLQTAAAAAQVMEGGKMGRPEHPTAAVVTEKQQMLEQHLQDVRKKVQDLEQKMKLVENLQDDFDFKYKTLKSQSDLSEMNGNQQLVTRQKMQQLEQMLAALDQLRRTIISDLASLLSAMEYVQKTLTDEELADWKRWQQIACIGGPPNICLDRLENWITSLAESQLQIRQQIRKLEELQQKVSYKGDPIVQHRPMLEERIVELFRNLMKSAFVVERQPCMPMHPDWPLVIKTGVQFTTKVRLLVKFPELNYQLKIKVCIDKDSGDVAALRGSRKFNILGTSTKVMNMEESNNGSLSAEFKHLTLREQRCGNGGRANCDASLMVTEELHLITFETEVYHQGLKIDLETHSLPVVVISNICQMPNAWASILWYNMLTNNPKNVNFFTKPPIGTWDQVAEVLSWQFSSTTKRGLSIEQLTTLAEKLLGLYSVHFQYNRRSHVVTAALCFSILLFSLTGPGVNHSGCQITWAKFCKENMAGKGFSFWVWLDNIIDLVKKYILALWNEGHCSVSKDQVYLCYPVSTYSFISLWINVFVVHCIQGMTTCSSTLDLPMSPRTLDSLMQFPGEGAESSAGNQFGKILCGTWSLLSRDPGIFLTSFYNTSVTSLLSTDPRQGRLSDRGQTMAQWNQLQQLDTRYLEQLHQLYSDSFPMELRQFLAPWIESQDWAFAASKESHATLVFHNLLGEIEQQYRRFLQESNVLYQHNLRRIKLFLQSRYLEKPMEIGRIVARCLWEEGRLLQRAAAQQDGPASHPTAAVVTEKQQMLEQHLQDVRKKVQDLEQKMKLVENLQDDFDFKYKTLKSQNDLSEMNGNQQLVTRQKMQQLEQMLAALDQSRRTIISDLASLLSAMEYVQKNLTDEELADWKSWQQIACIGGPPNICLDRLENWITSLAESQLQTRQQIRKLEELQQKVSYKGDPIVQHRPMLEERIVELFRNLMKSAFVVERQPCMPMHPDRPLVIKTGVQFTNKVRLLVKFPELNYQLKIKVCIDKDSGEGAALRGSRKFNILGTSTKVMNMEESNNGSLSAEFKHLTLKEQRCGNGGRANCDASLIVTEELHLITFETEVSHQGLKIDLETHSLPVVVISNICQMPNAWASILWYNMLTNNPKNVNFFTKPPIGTWDQVAEVLSWQFSSTTKRGLSIEQLTTLAEKLLGPGVNHSGCQITWAKFCKENMACKGFSFWVWLDNIIDLVKKCVLALWNEGYIMGFISKERERALLSPKPPGTFLLRFSESSKEGGITFTWVEKDISGKTQIQSVEPYTKQQLNNMSFAEIIMGYKIMDATNILVSPLVYLYPDIPKEEAFGKYCRPESQEHQEPTDPGSTAGYLRKMFICVSPTTDFAMSPGTFDSVMQFLGEGAESSNGNQFETLTFDMELPSAASPM</sequence>
<dbReference type="FunFam" id="1.10.532.10:FF:000001">
    <property type="entry name" value="Signal transducer and activator of transcription"/>
    <property type="match status" value="2"/>
</dbReference>
<gene>
    <name evidence="18" type="primary">LOC108702458</name>
</gene>
<dbReference type="Pfam" id="PF01017">
    <property type="entry name" value="STAT_alpha"/>
    <property type="match status" value="2"/>
</dbReference>
<dbReference type="InterPro" id="IPR000980">
    <property type="entry name" value="SH2"/>
</dbReference>
<evidence type="ECO:0000256" key="2">
    <source>
        <dbReference type="ARBA" id="ARBA00004496"/>
    </source>
</evidence>
<dbReference type="GO" id="GO:0042127">
    <property type="term" value="P:regulation of cell population proliferation"/>
    <property type="evidence" value="ECO:0000318"/>
    <property type="project" value="GO_Central"/>
</dbReference>
<evidence type="ECO:0000256" key="13">
    <source>
        <dbReference type="ARBA" id="ARBA00059089"/>
    </source>
</evidence>
<dbReference type="GO" id="GO:0033210">
    <property type="term" value="P:leptin-mediated signaling pathway"/>
    <property type="evidence" value="ECO:0000318"/>
    <property type="project" value="GO_Central"/>
</dbReference>
<dbReference type="SMART" id="SM00964">
    <property type="entry name" value="STAT_int"/>
    <property type="match status" value="2"/>
</dbReference>
<dbReference type="SUPFAM" id="SSF47655">
    <property type="entry name" value="STAT"/>
    <property type="match status" value="2"/>
</dbReference>
<dbReference type="RefSeq" id="XP_041434908.1">
    <property type="nucleotide sequence ID" value="XM_041578974.1"/>
</dbReference>
<dbReference type="GO" id="GO:0007259">
    <property type="term" value="P:cell surface receptor signaling pathway via JAK-STAT"/>
    <property type="evidence" value="ECO:0000318"/>
    <property type="project" value="GO_Central"/>
</dbReference>
<dbReference type="GO" id="GO:0006357">
    <property type="term" value="P:regulation of transcription by RNA polymerase II"/>
    <property type="evidence" value="ECO:0000318"/>
    <property type="project" value="GO_Central"/>
</dbReference>
<dbReference type="GO" id="GO:0005737">
    <property type="term" value="C:cytoplasm"/>
    <property type="evidence" value="ECO:0000318"/>
    <property type="project" value="GO_Central"/>
</dbReference>
<evidence type="ECO:0000256" key="14">
    <source>
        <dbReference type="PROSITE-ProRule" id="PRU00191"/>
    </source>
</evidence>
<keyword evidence="7 14" id="KW-0727">SH2 domain</keyword>
<organism evidence="17 18">
    <name type="scientific">Xenopus laevis</name>
    <name type="common">African clawed frog</name>
    <dbReference type="NCBI Taxonomy" id="8355"/>
    <lineage>
        <taxon>Eukaryota</taxon>
        <taxon>Metazoa</taxon>
        <taxon>Chordata</taxon>
        <taxon>Craniata</taxon>
        <taxon>Vertebrata</taxon>
        <taxon>Euteleostomi</taxon>
        <taxon>Amphibia</taxon>
        <taxon>Batrachia</taxon>
        <taxon>Anura</taxon>
        <taxon>Pipoidea</taxon>
        <taxon>Pipidae</taxon>
        <taxon>Xenopodinae</taxon>
        <taxon>Xenopus</taxon>
        <taxon>Xenopus</taxon>
    </lineage>
</organism>
<keyword evidence="12" id="KW-0539">Nucleus</keyword>
<feature type="coiled-coil region" evidence="15">
    <location>
        <begin position="874"/>
        <end position="904"/>
    </location>
</feature>
<dbReference type="SUPFAM" id="SSF49417">
    <property type="entry name" value="p53-like transcription factors"/>
    <property type="match status" value="2"/>
</dbReference>
<dbReference type="Gene3D" id="3.30.505.10">
    <property type="entry name" value="SH2 domain"/>
    <property type="match status" value="1"/>
</dbReference>
<dbReference type="Gene3D" id="2.60.40.630">
    <property type="entry name" value="STAT transcription factor, DNA-binding domain"/>
    <property type="match status" value="2"/>
</dbReference>
<keyword evidence="17" id="KW-1185">Reference proteome</keyword>
<dbReference type="InterPro" id="IPR001217">
    <property type="entry name" value="STAT"/>
</dbReference>
<dbReference type="Gene3D" id="1.10.238.10">
    <property type="entry name" value="EF-hand"/>
    <property type="match status" value="2"/>
</dbReference>
<evidence type="ECO:0000256" key="1">
    <source>
        <dbReference type="ARBA" id="ARBA00004123"/>
    </source>
</evidence>
<dbReference type="Gene3D" id="1.10.532.10">
    <property type="entry name" value="STAT transcription factor, N-terminal domain"/>
    <property type="match status" value="2"/>
</dbReference>
<feature type="coiled-coil region" evidence="15">
    <location>
        <begin position="146"/>
        <end position="176"/>
    </location>
</feature>
<dbReference type="GO" id="GO:0000978">
    <property type="term" value="F:RNA polymerase II cis-regulatory region sequence-specific DNA binding"/>
    <property type="evidence" value="ECO:0000318"/>
    <property type="project" value="GO_Central"/>
</dbReference>
<dbReference type="OrthoDB" id="19300at2759"/>
<evidence type="ECO:0000256" key="11">
    <source>
        <dbReference type="ARBA" id="ARBA00023163"/>
    </source>
</evidence>
<dbReference type="PANTHER" id="PTHR11801">
    <property type="entry name" value="SIGNAL TRANSDUCER AND ACTIVATOR OF TRANSCRIPTION"/>
    <property type="match status" value="1"/>
</dbReference>
<proteinExistence type="inferred from homology"/>
<dbReference type="GO" id="GO:0006952">
    <property type="term" value="P:defense response"/>
    <property type="evidence" value="ECO:0000318"/>
    <property type="project" value="GO_Central"/>
</dbReference>
<evidence type="ECO:0000259" key="16">
    <source>
        <dbReference type="PROSITE" id="PS50001"/>
    </source>
</evidence>
<dbReference type="InterPro" id="IPR012345">
    <property type="entry name" value="STAT_TF_DNA-bd_N"/>
</dbReference>
<dbReference type="PROSITE" id="PS50001">
    <property type="entry name" value="SH2"/>
    <property type="match status" value="1"/>
</dbReference>
<dbReference type="FunFam" id="1.20.1050.20:FF:000003">
    <property type="entry name" value="Signal transducer and activator of transcription"/>
    <property type="match status" value="1"/>
</dbReference>
<keyword evidence="11" id="KW-0804">Transcription</keyword>
<dbReference type="Pfam" id="PF02864">
    <property type="entry name" value="STAT_bind"/>
    <property type="match status" value="2"/>
</dbReference>
<evidence type="ECO:0000313" key="17">
    <source>
        <dbReference type="Proteomes" id="UP000186698"/>
    </source>
</evidence>
<evidence type="ECO:0000313" key="18">
    <source>
        <dbReference type="RefSeq" id="XP_041434908.1"/>
    </source>
</evidence>
<comment type="subcellular location">
    <subcellularLocation>
        <location evidence="2">Cytoplasm</location>
    </subcellularLocation>
    <subcellularLocation>
        <location evidence="1">Nucleus</location>
    </subcellularLocation>
</comment>
<dbReference type="CTD" id="108702458"/>
<evidence type="ECO:0000256" key="9">
    <source>
        <dbReference type="ARBA" id="ARBA00023125"/>
    </source>
</evidence>
<dbReference type="GO" id="GO:0043434">
    <property type="term" value="P:response to peptide hormone"/>
    <property type="evidence" value="ECO:0000318"/>
    <property type="project" value="GO_Central"/>
</dbReference>
<dbReference type="FunFam" id="1.10.238.10:FF:000012">
    <property type="entry name" value="Signal transducer and activator of transcription"/>
    <property type="match status" value="1"/>
</dbReference>
<dbReference type="InterPro" id="IPR013801">
    <property type="entry name" value="STAT_TF_DNA-bd"/>
</dbReference>
<dbReference type="GeneID" id="108702458"/>
<dbReference type="InterPro" id="IPR048988">
    <property type="entry name" value="STAT_linker"/>
</dbReference>
<reference evidence="18" key="1">
    <citation type="submission" date="2025-08" db="UniProtKB">
        <authorList>
            <consortium name="RefSeq"/>
        </authorList>
    </citation>
    <scope>IDENTIFICATION</scope>
    <source>
        <strain evidence="18">J_2021</strain>
        <tissue evidence="18">Erythrocytes</tissue>
    </source>
</reference>
<dbReference type="CDD" id="cd16847">
    <property type="entry name" value="STAT3_DBD"/>
    <property type="match status" value="2"/>
</dbReference>
<dbReference type="Proteomes" id="UP000186698">
    <property type="component" value="Chromosome 9_10S"/>
</dbReference>
<feature type="domain" description="SH2" evidence="16">
    <location>
        <begin position="1313"/>
        <end position="1403"/>
    </location>
</feature>
<dbReference type="FunFam" id="3.30.505.10:FF:000003">
    <property type="entry name" value="Signal transducer and activator of transcription"/>
    <property type="match status" value="1"/>
</dbReference>